<dbReference type="GeneID" id="94349929"/>
<sequence length="83" mass="9433">MVMWAIAVNSLFWKESYSKSTVAVWRYSILTEGRLRETWDSDQYVSSTIPGKLKSTFHEIAVDLFAVIDKQERAGGAGTELMK</sequence>
<dbReference type="AlphaFoldDB" id="A0A976FGH7"/>
<comment type="caution">
    <text evidence="1">The sequence shown here is derived from an EMBL/GenBank/DDBJ whole genome shotgun (WGS) entry which is preliminary data.</text>
</comment>
<organism evidence="1 2">
    <name type="scientific">Bremia lactucae</name>
    <name type="common">Lettuce downy mildew</name>
    <dbReference type="NCBI Taxonomy" id="4779"/>
    <lineage>
        <taxon>Eukaryota</taxon>
        <taxon>Sar</taxon>
        <taxon>Stramenopiles</taxon>
        <taxon>Oomycota</taxon>
        <taxon>Peronosporomycetes</taxon>
        <taxon>Peronosporales</taxon>
        <taxon>Peronosporaceae</taxon>
        <taxon>Bremia</taxon>
    </lineage>
</organism>
<protein>
    <submittedName>
        <fullName evidence="1">Uncharacterized protein</fullName>
    </submittedName>
</protein>
<accession>A0A976FGH7</accession>
<dbReference type="EMBL" id="SHOA02000203">
    <property type="protein sequence ID" value="TDH66402.1"/>
    <property type="molecule type" value="Genomic_DNA"/>
</dbReference>
<gene>
    <name evidence="1" type="ORF">CCR75_006187</name>
</gene>
<proteinExistence type="predicted"/>
<keyword evidence="2" id="KW-1185">Reference proteome</keyword>
<name>A0A976FGH7_BRELC</name>
<dbReference type="KEGG" id="blac:94349929"/>
<dbReference type="Proteomes" id="UP000294530">
    <property type="component" value="Unassembled WGS sequence"/>
</dbReference>
<reference evidence="1 2" key="1">
    <citation type="journal article" date="2021" name="Genome Biol.">
        <title>AFLAP: assembly-free linkage analysis pipeline using k-mers from genome sequencing data.</title>
        <authorList>
            <person name="Fletcher K."/>
            <person name="Zhang L."/>
            <person name="Gil J."/>
            <person name="Han R."/>
            <person name="Cavanaugh K."/>
            <person name="Michelmore R."/>
        </authorList>
    </citation>
    <scope>NUCLEOTIDE SEQUENCE [LARGE SCALE GENOMIC DNA]</scope>
    <source>
        <strain evidence="1 2">SF5</strain>
    </source>
</reference>
<dbReference type="RefSeq" id="XP_067815901.1">
    <property type="nucleotide sequence ID" value="XM_067964258.1"/>
</dbReference>
<evidence type="ECO:0000313" key="1">
    <source>
        <dbReference type="EMBL" id="TDH66402.1"/>
    </source>
</evidence>
<evidence type="ECO:0000313" key="2">
    <source>
        <dbReference type="Proteomes" id="UP000294530"/>
    </source>
</evidence>